<protein>
    <submittedName>
        <fullName evidence="1">Uncharacterized protein</fullName>
    </submittedName>
</protein>
<name>A0A6A5Z843_9PLEO</name>
<dbReference type="Proteomes" id="UP000799770">
    <property type="component" value="Unassembled WGS sequence"/>
</dbReference>
<accession>A0A6A5Z843</accession>
<gene>
    <name evidence="1" type="ORF">BDV96DRAFT_100871</name>
</gene>
<reference evidence="1" key="1">
    <citation type="journal article" date="2020" name="Stud. Mycol.">
        <title>101 Dothideomycetes genomes: a test case for predicting lifestyles and emergence of pathogens.</title>
        <authorList>
            <person name="Haridas S."/>
            <person name="Albert R."/>
            <person name="Binder M."/>
            <person name="Bloem J."/>
            <person name="Labutti K."/>
            <person name="Salamov A."/>
            <person name="Andreopoulos B."/>
            <person name="Baker S."/>
            <person name="Barry K."/>
            <person name="Bills G."/>
            <person name="Bluhm B."/>
            <person name="Cannon C."/>
            <person name="Castanera R."/>
            <person name="Culley D."/>
            <person name="Daum C."/>
            <person name="Ezra D."/>
            <person name="Gonzalez J."/>
            <person name="Henrissat B."/>
            <person name="Kuo A."/>
            <person name="Liang C."/>
            <person name="Lipzen A."/>
            <person name="Lutzoni F."/>
            <person name="Magnuson J."/>
            <person name="Mondo S."/>
            <person name="Nolan M."/>
            <person name="Ohm R."/>
            <person name="Pangilinan J."/>
            <person name="Park H.-J."/>
            <person name="Ramirez L."/>
            <person name="Alfaro M."/>
            <person name="Sun H."/>
            <person name="Tritt A."/>
            <person name="Yoshinaga Y."/>
            <person name="Zwiers L.-H."/>
            <person name="Turgeon B."/>
            <person name="Goodwin S."/>
            <person name="Spatafora J."/>
            <person name="Crous P."/>
            <person name="Grigoriev I."/>
        </authorList>
    </citation>
    <scope>NUCLEOTIDE SEQUENCE</scope>
    <source>
        <strain evidence="1">CBS 627.86</strain>
    </source>
</reference>
<dbReference type="EMBL" id="ML977325">
    <property type="protein sequence ID" value="KAF2114548.1"/>
    <property type="molecule type" value="Genomic_DNA"/>
</dbReference>
<organism evidence="1 2">
    <name type="scientific">Lophiotrema nucula</name>
    <dbReference type="NCBI Taxonomy" id="690887"/>
    <lineage>
        <taxon>Eukaryota</taxon>
        <taxon>Fungi</taxon>
        <taxon>Dikarya</taxon>
        <taxon>Ascomycota</taxon>
        <taxon>Pezizomycotina</taxon>
        <taxon>Dothideomycetes</taxon>
        <taxon>Pleosporomycetidae</taxon>
        <taxon>Pleosporales</taxon>
        <taxon>Lophiotremataceae</taxon>
        <taxon>Lophiotrema</taxon>
    </lineage>
</organism>
<evidence type="ECO:0000313" key="2">
    <source>
        <dbReference type="Proteomes" id="UP000799770"/>
    </source>
</evidence>
<proteinExistence type="predicted"/>
<dbReference type="AlphaFoldDB" id="A0A6A5Z843"/>
<keyword evidence="2" id="KW-1185">Reference proteome</keyword>
<evidence type="ECO:0000313" key="1">
    <source>
        <dbReference type="EMBL" id="KAF2114548.1"/>
    </source>
</evidence>
<sequence length="162" mass="18053">MVLALVAAARRSTEIVLAEHVKRDFDDATVWGAADIRRSIRDDTRKRLMDIRFLPLESRVKFAPFAAIWASDCSAPVKTDGQPCGRVAAGWTHSCGCLGGRIDIAQTGRRHALDAAMGALTCRSTQAATEHRRCRCNDEEEMQRLHAGWMGWRQMRTSSLVL</sequence>